<dbReference type="Proteomes" id="UP000664940">
    <property type="component" value="Unassembled WGS sequence"/>
</dbReference>
<sequence length="95" mass="10679">MVRQPPGYIVVLSVEKDSKREQRHLFSFLPALLLLQPVRQLPACQTQSSSRYLATWNKVAWSNWARGLQPKLSALAMVAPAPRKLYAKCSDEGAN</sequence>
<proteinExistence type="predicted"/>
<dbReference type="EMBL" id="JABVXQ010000007">
    <property type="protein sequence ID" value="KAF6100818.1"/>
    <property type="molecule type" value="Genomic_DNA"/>
</dbReference>
<name>A0A833ZQP2_9CHIR</name>
<gene>
    <name evidence="1" type="ORF">HJG60_016029</name>
</gene>
<organism evidence="1 2">
    <name type="scientific">Phyllostomus discolor</name>
    <name type="common">pale spear-nosed bat</name>
    <dbReference type="NCBI Taxonomy" id="89673"/>
    <lineage>
        <taxon>Eukaryota</taxon>
        <taxon>Metazoa</taxon>
        <taxon>Chordata</taxon>
        <taxon>Craniata</taxon>
        <taxon>Vertebrata</taxon>
        <taxon>Euteleostomi</taxon>
        <taxon>Mammalia</taxon>
        <taxon>Eutheria</taxon>
        <taxon>Laurasiatheria</taxon>
        <taxon>Chiroptera</taxon>
        <taxon>Yangochiroptera</taxon>
        <taxon>Phyllostomidae</taxon>
        <taxon>Phyllostominae</taxon>
        <taxon>Phyllostomus</taxon>
    </lineage>
</organism>
<reference evidence="1 2" key="1">
    <citation type="journal article" date="2020" name="Nature">
        <title>Six reference-quality genomes reveal evolution of bat adaptations.</title>
        <authorList>
            <person name="Jebb D."/>
            <person name="Huang Z."/>
            <person name="Pippel M."/>
            <person name="Hughes G.M."/>
            <person name="Lavrichenko K."/>
            <person name="Devanna P."/>
            <person name="Winkler S."/>
            <person name="Jermiin L.S."/>
            <person name="Skirmuntt E.C."/>
            <person name="Katzourakis A."/>
            <person name="Burkitt-Gray L."/>
            <person name="Ray D.A."/>
            <person name="Sullivan K.A.M."/>
            <person name="Roscito J.G."/>
            <person name="Kirilenko B.M."/>
            <person name="Davalos L.M."/>
            <person name="Corthals A.P."/>
            <person name="Power M.L."/>
            <person name="Jones G."/>
            <person name="Ransome R.D."/>
            <person name="Dechmann D.K.N."/>
            <person name="Locatelli A.G."/>
            <person name="Puechmaille S.J."/>
            <person name="Fedrigo O."/>
            <person name="Jarvis E.D."/>
            <person name="Hiller M."/>
            <person name="Vernes S.C."/>
            <person name="Myers E.W."/>
            <person name="Teeling E.C."/>
        </authorList>
    </citation>
    <scope>NUCLEOTIDE SEQUENCE [LARGE SCALE GENOMIC DNA]</scope>
    <source>
        <strain evidence="1">Bat1K_MPI-CBG_1</strain>
    </source>
</reference>
<evidence type="ECO:0000313" key="2">
    <source>
        <dbReference type="Proteomes" id="UP000664940"/>
    </source>
</evidence>
<accession>A0A833ZQP2</accession>
<evidence type="ECO:0000313" key="1">
    <source>
        <dbReference type="EMBL" id="KAF6100818.1"/>
    </source>
</evidence>
<protein>
    <submittedName>
        <fullName evidence="1">RALY RNA binding protein like</fullName>
    </submittedName>
</protein>
<dbReference type="AlphaFoldDB" id="A0A833ZQP2"/>
<comment type="caution">
    <text evidence="1">The sequence shown here is derived from an EMBL/GenBank/DDBJ whole genome shotgun (WGS) entry which is preliminary data.</text>
</comment>